<dbReference type="InterPro" id="IPR029063">
    <property type="entry name" value="SAM-dependent_MTases_sf"/>
</dbReference>
<name>A0A0B2BPX7_9ACTN</name>
<keyword evidence="2" id="KW-1185">Reference proteome</keyword>
<gene>
    <name evidence="1" type="ORF">CLV56_3576</name>
</gene>
<dbReference type="CDD" id="cd02440">
    <property type="entry name" value="AdoMet_MTases"/>
    <property type="match status" value="1"/>
</dbReference>
<dbReference type="EMBL" id="PGEZ01000002">
    <property type="protein sequence ID" value="PJJ54072.1"/>
    <property type="molecule type" value="Genomic_DNA"/>
</dbReference>
<dbReference type="OrthoDB" id="484536at2"/>
<reference evidence="1 2" key="1">
    <citation type="submission" date="2017-11" db="EMBL/GenBank/DDBJ databases">
        <title>Genomic Encyclopedia of Archaeal and Bacterial Type Strains, Phase II (KMG-II): From Individual Species to Whole Genera.</title>
        <authorList>
            <person name="Goeker M."/>
        </authorList>
    </citation>
    <scope>NUCLEOTIDE SEQUENCE [LARGE SCALE GENOMIC DNA]</scope>
    <source>
        <strain evidence="1 2">DSM 27763</strain>
    </source>
</reference>
<comment type="caution">
    <text evidence="1">The sequence shown here is derived from an EMBL/GenBank/DDBJ whole genome shotgun (WGS) entry which is preliminary data.</text>
</comment>
<dbReference type="GO" id="GO:0008168">
    <property type="term" value="F:methyltransferase activity"/>
    <property type="evidence" value="ECO:0007669"/>
    <property type="project" value="UniProtKB-KW"/>
</dbReference>
<keyword evidence="1" id="KW-0489">Methyltransferase</keyword>
<organism evidence="1 2">
    <name type="scientific">Mumia flava</name>
    <dbReference type="NCBI Taxonomy" id="1348852"/>
    <lineage>
        <taxon>Bacteria</taxon>
        <taxon>Bacillati</taxon>
        <taxon>Actinomycetota</taxon>
        <taxon>Actinomycetes</taxon>
        <taxon>Propionibacteriales</taxon>
        <taxon>Nocardioidaceae</taxon>
        <taxon>Mumia</taxon>
    </lineage>
</organism>
<sequence length="187" mass="19814">MSAPTEVPPLVGRALDLSRRKGFITATRHETGRLLAALAASKTGTLAELGTGCGVGSAWLASGVGKGTRIVSAELDPALAEAVQDLFAECGSVEVTAGDWSALEQYAPFSLLFVDVRDVKRSVDLVADLTEPGGIAVLDDFTPSQTWPPIYEGRVDTVREQWLTDERFVAVEVMVAPDASVILATRV</sequence>
<proteinExistence type="predicted"/>
<protein>
    <submittedName>
        <fullName evidence="1">Putative O-methyltransferase YrrM</fullName>
    </submittedName>
</protein>
<dbReference type="Pfam" id="PF13578">
    <property type="entry name" value="Methyltransf_24"/>
    <property type="match status" value="1"/>
</dbReference>
<dbReference type="PANTHER" id="PTHR43167:SF1">
    <property type="entry name" value="PUTATIVE (AFU_ORTHOLOGUE AFUA_6G01830)-RELATED"/>
    <property type="match status" value="1"/>
</dbReference>
<evidence type="ECO:0000313" key="1">
    <source>
        <dbReference type="EMBL" id="PJJ54072.1"/>
    </source>
</evidence>
<keyword evidence="1" id="KW-0808">Transferase</keyword>
<dbReference type="SUPFAM" id="SSF53335">
    <property type="entry name" value="S-adenosyl-L-methionine-dependent methyltransferases"/>
    <property type="match status" value="1"/>
</dbReference>
<evidence type="ECO:0000313" key="2">
    <source>
        <dbReference type="Proteomes" id="UP000230842"/>
    </source>
</evidence>
<dbReference type="GO" id="GO:0032259">
    <property type="term" value="P:methylation"/>
    <property type="evidence" value="ECO:0007669"/>
    <property type="project" value="UniProtKB-KW"/>
</dbReference>
<dbReference type="Gene3D" id="3.40.50.150">
    <property type="entry name" value="Vaccinia Virus protein VP39"/>
    <property type="match status" value="1"/>
</dbReference>
<dbReference type="AlphaFoldDB" id="A0A0B2BPX7"/>
<dbReference type="RefSeq" id="WP_039340536.1">
    <property type="nucleotide sequence ID" value="NZ_PGEZ01000002.1"/>
</dbReference>
<accession>A0A0B2BPX7</accession>
<dbReference type="Proteomes" id="UP000230842">
    <property type="component" value="Unassembled WGS sequence"/>
</dbReference>
<dbReference type="PANTHER" id="PTHR43167">
    <property type="entry name" value="PUTATIVE (AFU_ORTHOLOGUE AFUA_6G01830)-RELATED"/>
    <property type="match status" value="1"/>
</dbReference>